<dbReference type="EMBL" id="GGEC01087916">
    <property type="protein sequence ID" value="MBX68400.1"/>
    <property type="molecule type" value="Transcribed_RNA"/>
</dbReference>
<protein>
    <submittedName>
        <fullName evidence="2">Uncharacterized protein</fullName>
    </submittedName>
</protein>
<reference evidence="2" key="1">
    <citation type="submission" date="2018-02" db="EMBL/GenBank/DDBJ databases">
        <title>Rhizophora mucronata_Transcriptome.</title>
        <authorList>
            <person name="Meera S.P."/>
            <person name="Sreeshan A."/>
            <person name="Augustine A."/>
        </authorList>
    </citation>
    <scope>NUCLEOTIDE SEQUENCE</scope>
    <source>
        <tissue evidence="2">Leaf</tissue>
    </source>
</reference>
<sequence length="22" mass="2356">MPGAFPLQQIQESTPIGQNTTP</sequence>
<feature type="region of interest" description="Disordered" evidence="1">
    <location>
        <begin position="1"/>
        <end position="22"/>
    </location>
</feature>
<evidence type="ECO:0000256" key="1">
    <source>
        <dbReference type="SAM" id="MobiDB-lite"/>
    </source>
</evidence>
<dbReference type="AlphaFoldDB" id="A0A2P2QMY7"/>
<evidence type="ECO:0000313" key="2">
    <source>
        <dbReference type="EMBL" id="MBX68400.1"/>
    </source>
</evidence>
<proteinExistence type="predicted"/>
<name>A0A2P2QMY7_RHIMU</name>
<feature type="compositionally biased region" description="Polar residues" evidence="1">
    <location>
        <begin position="8"/>
        <end position="22"/>
    </location>
</feature>
<organism evidence="2">
    <name type="scientific">Rhizophora mucronata</name>
    <name type="common">Asiatic mangrove</name>
    <dbReference type="NCBI Taxonomy" id="61149"/>
    <lineage>
        <taxon>Eukaryota</taxon>
        <taxon>Viridiplantae</taxon>
        <taxon>Streptophyta</taxon>
        <taxon>Embryophyta</taxon>
        <taxon>Tracheophyta</taxon>
        <taxon>Spermatophyta</taxon>
        <taxon>Magnoliopsida</taxon>
        <taxon>eudicotyledons</taxon>
        <taxon>Gunneridae</taxon>
        <taxon>Pentapetalae</taxon>
        <taxon>rosids</taxon>
        <taxon>fabids</taxon>
        <taxon>Malpighiales</taxon>
        <taxon>Rhizophoraceae</taxon>
        <taxon>Rhizophora</taxon>
    </lineage>
</organism>
<accession>A0A2P2QMY7</accession>